<evidence type="ECO:0000256" key="2">
    <source>
        <dbReference type="PIRNR" id="PIRNR029171"/>
    </source>
</evidence>
<evidence type="ECO:0000313" key="3">
    <source>
        <dbReference type="EMBL" id="QKX59519.1"/>
    </source>
</evidence>
<dbReference type="GO" id="GO:0016042">
    <property type="term" value="P:lipid catabolic process"/>
    <property type="evidence" value="ECO:0007669"/>
    <property type="project" value="UniProtKB-UniRule"/>
</dbReference>
<keyword evidence="4" id="KW-1185">Reference proteome</keyword>
<sequence length="409" mass="43586">MLGAGGVAALGLLCLSAISRAESVERVSPLPPSVDAFYRPPPFFERSSPGTILRVRKVPRADRISAGVIADTYQFLLRSSDSQGMPTAIVTTVLVPPDAHTDKLLELQLAYDSAFVDCSPSYTIFQNESDIPEAAVVGRALQQGWNVAVTDYEGFPASFTNGLRAGYSMLDATRACLSSTHLTGIKKDAKVVLAGASGGAFASEWALELQKFYAPELNFAGALLTALTPNVSSVFNSIDGTNGAGLIGSSILGLSKEYANMSNWVSENLVASNANKLFQAAKSCLLETLTDLDNTDFTSFFDVPSWVEATVPKSVIENTGIMGLHGVPNAPIYSYKGTGDQLSVVSDTDALMAKFCDEGVDVEYYRALNVSHITSATHGYVAGWSWLSDRLNGVPVRGGCWVHNVTISK</sequence>
<dbReference type="PANTHER" id="PTHR34853">
    <property type="match status" value="1"/>
</dbReference>
<dbReference type="GeneID" id="55994148"/>
<dbReference type="Gene3D" id="3.40.50.1820">
    <property type="entry name" value="alpha/beta hydrolase"/>
    <property type="match status" value="1"/>
</dbReference>
<evidence type="ECO:0000256" key="1">
    <source>
        <dbReference type="ARBA" id="ARBA00022801"/>
    </source>
</evidence>
<organism evidence="3 4">
    <name type="scientific">Talaromyces rugulosus</name>
    <name type="common">Penicillium rugulosum</name>
    <dbReference type="NCBI Taxonomy" id="121627"/>
    <lineage>
        <taxon>Eukaryota</taxon>
        <taxon>Fungi</taxon>
        <taxon>Dikarya</taxon>
        <taxon>Ascomycota</taxon>
        <taxon>Pezizomycotina</taxon>
        <taxon>Eurotiomycetes</taxon>
        <taxon>Eurotiomycetidae</taxon>
        <taxon>Eurotiales</taxon>
        <taxon>Trichocomaceae</taxon>
        <taxon>Talaromyces</taxon>
        <taxon>Talaromyces sect. Islandici</taxon>
    </lineage>
</organism>
<keyword evidence="1" id="KW-0378">Hydrolase</keyword>
<feature type="signal peptide" evidence="2">
    <location>
        <begin position="1"/>
        <end position="21"/>
    </location>
</feature>
<dbReference type="Gene3D" id="1.10.260.130">
    <property type="match status" value="1"/>
</dbReference>
<dbReference type="InterPro" id="IPR005152">
    <property type="entry name" value="Lipase_secreted"/>
</dbReference>
<dbReference type="KEGG" id="trg:TRUGW13939_06653"/>
<feature type="chain" id="PRO_5029086011" description="Lipase" evidence="2">
    <location>
        <begin position="22"/>
        <end position="409"/>
    </location>
</feature>
<evidence type="ECO:0000313" key="4">
    <source>
        <dbReference type="Proteomes" id="UP000509510"/>
    </source>
</evidence>
<gene>
    <name evidence="3" type="ORF">TRUGW13939_06653</name>
</gene>
<keyword evidence="2" id="KW-0732">Signal</keyword>
<dbReference type="AlphaFoldDB" id="A0A7H8QZH6"/>
<dbReference type="RefSeq" id="XP_035345697.1">
    <property type="nucleotide sequence ID" value="XM_035489804.1"/>
</dbReference>
<dbReference type="GO" id="GO:0004806">
    <property type="term" value="F:triacylglycerol lipase activity"/>
    <property type="evidence" value="ECO:0007669"/>
    <property type="project" value="UniProtKB-UniRule"/>
</dbReference>
<dbReference type="InterPro" id="IPR029058">
    <property type="entry name" value="AB_hydrolase_fold"/>
</dbReference>
<dbReference type="PIRSF" id="PIRSF029171">
    <property type="entry name" value="Esterase_LipA"/>
    <property type="match status" value="1"/>
</dbReference>
<reference evidence="4" key="1">
    <citation type="submission" date="2020-06" db="EMBL/GenBank/DDBJ databases">
        <title>A chromosome-scale genome assembly of Talaromyces rugulosus W13939.</title>
        <authorList>
            <person name="Wang B."/>
            <person name="Guo L."/>
            <person name="Ye K."/>
            <person name="Wang L."/>
        </authorList>
    </citation>
    <scope>NUCLEOTIDE SEQUENCE [LARGE SCALE GENOMIC DNA]</scope>
    <source>
        <strain evidence="4">W13939</strain>
    </source>
</reference>
<dbReference type="EMBL" id="CP055900">
    <property type="protein sequence ID" value="QKX59519.1"/>
    <property type="molecule type" value="Genomic_DNA"/>
</dbReference>
<dbReference type="Proteomes" id="UP000509510">
    <property type="component" value="Chromosome III"/>
</dbReference>
<dbReference type="Pfam" id="PF03583">
    <property type="entry name" value="LIP"/>
    <property type="match status" value="1"/>
</dbReference>
<protein>
    <recommendedName>
        <fullName evidence="5">Lipase</fullName>
    </recommendedName>
</protein>
<accession>A0A7H8QZH6</accession>
<proteinExistence type="inferred from homology"/>
<dbReference type="SUPFAM" id="SSF53474">
    <property type="entry name" value="alpha/beta-Hydrolases"/>
    <property type="match status" value="1"/>
</dbReference>
<evidence type="ECO:0008006" key="5">
    <source>
        <dbReference type="Google" id="ProtNLM"/>
    </source>
</evidence>
<comment type="similarity">
    <text evidence="2">Belongs to the AB hydrolase superfamily. Lipase family.</text>
</comment>
<dbReference type="OrthoDB" id="2373480at2759"/>
<name>A0A7H8QZH6_TALRU</name>
<dbReference type="PANTHER" id="PTHR34853:SF5">
    <property type="entry name" value="LIP-DOMAIN-CONTAINING PROTEIN-RELATED"/>
    <property type="match status" value="1"/>
</dbReference>